<evidence type="ECO:0000256" key="1">
    <source>
        <dbReference type="ARBA" id="ARBA00022729"/>
    </source>
</evidence>
<evidence type="ECO:0000313" key="3">
    <source>
        <dbReference type="EMBL" id="KHN96614.1"/>
    </source>
</evidence>
<dbReference type="PANTHER" id="PTHR31836">
    <property type="match status" value="1"/>
</dbReference>
<feature type="region of interest" description="Disordered" evidence="2">
    <location>
        <begin position="140"/>
        <end position="174"/>
    </location>
</feature>
<feature type="region of interest" description="Disordered" evidence="2">
    <location>
        <begin position="85"/>
        <end position="121"/>
    </location>
</feature>
<gene>
    <name evidence="3" type="ORF">MAM_05557</name>
</gene>
<dbReference type="STRING" id="1081103.A0A0B2WSL4"/>
<dbReference type="InterPro" id="IPR036908">
    <property type="entry name" value="RlpA-like_sf"/>
</dbReference>
<dbReference type="GeneID" id="63740012"/>
<dbReference type="HOGENOM" id="CLU_052701_0_0_1"/>
<dbReference type="Gene3D" id="2.40.40.10">
    <property type="entry name" value="RlpA-like domain"/>
    <property type="match status" value="1"/>
</dbReference>
<accession>A0A0B2WSL4</accession>
<comment type="caution">
    <text evidence="3">The sequence shown here is derived from an EMBL/GenBank/DDBJ whole genome shotgun (WGS) entry which is preliminary data.</text>
</comment>
<dbReference type="PANTHER" id="PTHR31836:SF28">
    <property type="entry name" value="SRCR DOMAIN-CONTAINING PROTEIN-RELATED"/>
    <property type="match status" value="1"/>
</dbReference>
<protein>
    <submittedName>
        <fullName evidence="3">Riboflavin aldehyde-forming enzyme</fullName>
    </submittedName>
</protein>
<organism evidence="3 4">
    <name type="scientific">Metarhizium album (strain ARSEF 1941)</name>
    <dbReference type="NCBI Taxonomy" id="1081103"/>
    <lineage>
        <taxon>Eukaryota</taxon>
        <taxon>Fungi</taxon>
        <taxon>Dikarya</taxon>
        <taxon>Ascomycota</taxon>
        <taxon>Pezizomycotina</taxon>
        <taxon>Sordariomycetes</taxon>
        <taxon>Hypocreomycetidae</taxon>
        <taxon>Hypocreales</taxon>
        <taxon>Clavicipitaceae</taxon>
        <taxon>Metarhizium</taxon>
    </lineage>
</organism>
<dbReference type="CDD" id="cd22191">
    <property type="entry name" value="DPBB_RlpA_EXP_N-like"/>
    <property type="match status" value="1"/>
</dbReference>
<dbReference type="OrthoDB" id="623670at2759"/>
<reference evidence="3 4" key="1">
    <citation type="journal article" date="2014" name="Proc. Natl. Acad. Sci. U.S.A.">
        <title>Trajectory and genomic determinants of fungal-pathogen speciation and host adaptation.</title>
        <authorList>
            <person name="Hu X."/>
            <person name="Xiao G."/>
            <person name="Zheng P."/>
            <person name="Shang Y."/>
            <person name="Su Y."/>
            <person name="Zhang X."/>
            <person name="Liu X."/>
            <person name="Zhan S."/>
            <person name="St Leger R.J."/>
            <person name="Wang C."/>
        </authorList>
    </citation>
    <scope>NUCLEOTIDE SEQUENCE [LARGE SCALE GENOMIC DNA]</scope>
    <source>
        <strain evidence="3 4">ARSEF 1941</strain>
    </source>
</reference>
<name>A0A0B2WSL4_METAS</name>
<evidence type="ECO:0000313" key="4">
    <source>
        <dbReference type="Proteomes" id="UP000030816"/>
    </source>
</evidence>
<dbReference type="Proteomes" id="UP000030816">
    <property type="component" value="Unassembled WGS sequence"/>
</dbReference>
<sequence length="272" mass="28163">MKCSVVAYTTFVAAVAAQPHHGNHKHHHVARAVQTVVETATEVCTVTEYVDGTSVSAYDTCNSAQPTPTLAATPTQPQEVFHETVAPEQPDSKAVIPPPAPTSSTPVSVAPPAPTSSTSVYVAPPAPTSSAPAYVAPPAPPSTSVYAPPPSDPKPPSSSAPSSGTGGQGEEHTGDMTYYAVGMGSCGFDDSGKDNSENIVAVSHLLMGTQSNGNPMCGRKVTVVANGESVTGVVRDKCMGCDINNIDVSEKMFKKLYKSLDGGRVTVKWFFS</sequence>
<dbReference type="SUPFAM" id="SSF50685">
    <property type="entry name" value="Barwin-like endoglucanases"/>
    <property type="match status" value="1"/>
</dbReference>
<dbReference type="EMBL" id="AZHE01000014">
    <property type="protein sequence ID" value="KHN96614.1"/>
    <property type="molecule type" value="Genomic_DNA"/>
</dbReference>
<evidence type="ECO:0000256" key="2">
    <source>
        <dbReference type="SAM" id="MobiDB-lite"/>
    </source>
</evidence>
<feature type="compositionally biased region" description="Pro residues" evidence="2">
    <location>
        <begin position="140"/>
        <end position="158"/>
    </location>
</feature>
<dbReference type="RefSeq" id="XP_040677680.1">
    <property type="nucleotide sequence ID" value="XM_040824355.1"/>
</dbReference>
<dbReference type="AlphaFoldDB" id="A0A0B2WSL4"/>
<keyword evidence="1" id="KW-0732">Signal</keyword>
<dbReference type="InterPro" id="IPR051477">
    <property type="entry name" value="Expansin_CellWall"/>
</dbReference>
<proteinExistence type="predicted"/>
<keyword evidence="4" id="KW-1185">Reference proteome</keyword>